<dbReference type="Pfam" id="PF00891">
    <property type="entry name" value="Methyltransf_2"/>
    <property type="match status" value="1"/>
</dbReference>
<protein>
    <recommendedName>
        <fullName evidence="8">O-methyltransferase domain-containing protein</fullName>
    </recommendedName>
</protein>
<dbReference type="SUPFAM" id="SSF46785">
    <property type="entry name" value="Winged helix' DNA-binding domain"/>
    <property type="match status" value="1"/>
</dbReference>
<dbReference type="Gene3D" id="3.40.50.150">
    <property type="entry name" value="Vaccinia Virus protein VP39"/>
    <property type="match status" value="1"/>
</dbReference>
<dbReference type="PROSITE" id="PS51683">
    <property type="entry name" value="SAM_OMT_II"/>
    <property type="match status" value="1"/>
</dbReference>
<feature type="domain" description="O-methyltransferase C-terminal" evidence="4">
    <location>
        <begin position="134"/>
        <end position="337"/>
    </location>
</feature>
<sequence>MSPSREIDQEEEACLDATVFSVSHVFPLVLRTAVELNLFEIIAKAGHGAHVSASEIASQLPTTNPDAPSVLDRILRLFATHSLLSYSSRTLDDGRIEKLYGLTPASKFFIGTVEEGNISPLYTFASHRVNLEVWLHMKDLILEGGNLFKKVHGMSLYEHTNKDPEFNTIFNQAMAGSSTLIMNGILAIYKGFEGLTSLVDVGGGTGRTLNMIISKYPSIRGINYDLPHVIQTAPPYPGLQHVGGNMLTSIPKGEAIMIKDTFHNWSDENVVKILKNIYEVLPNNGKLIVINAVLPEEPETSKASQNVSAFDNMMLTIPSGKERTTREFEALIRAAGFINFKVACVGYGIWAVMESYK</sequence>
<evidence type="ECO:0000313" key="6">
    <source>
        <dbReference type="EMBL" id="KAJ9129235.1"/>
    </source>
</evidence>
<dbReference type="PIRSF" id="PIRSF005739">
    <property type="entry name" value="O-mtase"/>
    <property type="match status" value="1"/>
</dbReference>
<keyword evidence="7" id="KW-1185">Reference proteome</keyword>
<dbReference type="Gene3D" id="1.10.10.10">
    <property type="entry name" value="Winged helix-like DNA-binding domain superfamily/Winged helix DNA-binding domain"/>
    <property type="match status" value="1"/>
</dbReference>
<keyword evidence="2" id="KW-0808">Transferase</keyword>
<dbReference type="Proteomes" id="UP001174677">
    <property type="component" value="Unassembled WGS sequence"/>
</dbReference>
<dbReference type="Pfam" id="PF08100">
    <property type="entry name" value="Dimerisation"/>
    <property type="match status" value="1"/>
</dbReference>
<dbReference type="InterPro" id="IPR001077">
    <property type="entry name" value="COMT_C"/>
</dbReference>
<evidence type="ECO:0000313" key="7">
    <source>
        <dbReference type="Proteomes" id="UP001174677"/>
    </source>
</evidence>
<name>A0ABQ9KAS2_HEVBR</name>
<keyword evidence="3" id="KW-0949">S-adenosyl-L-methionine</keyword>
<proteinExistence type="predicted"/>
<dbReference type="InterPro" id="IPR036390">
    <property type="entry name" value="WH_DNA-bd_sf"/>
</dbReference>
<dbReference type="InterPro" id="IPR036388">
    <property type="entry name" value="WH-like_DNA-bd_sf"/>
</dbReference>
<evidence type="ECO:0008006" key="8">
    <source>
        <dbReference type="Google" id="ProtNLM"/>
    </source>
</evidence>
<evidence type="ECO:0000256" key="3">
    <source>
        <dbReference type="ARBA" id="ARBA00022691"/>
    </source>
</evidence>
<dbReference type="InterPro" id="IPR029063">
    <property type="entry name" value="SAM-dependent_MTases_sf"/>
</dbReference>
<evidence type="ECO:0000259" key="5">
    <source>
        <dbReference type="Pfam" id="PF08100"/>
    </source>
</evidence>
<comment type="caution">
    <text evidence="6">The sequence shown here is derived from an EMBL/GenBank/DDBJ whole genome shotgun (WGS) entry which is preliminary data.</text>
</comment>
<dbReference type="SUPFAM" id="SSF53335">
    <property type="entry name" value="S-adenosyl-L-methionine-dependent methyltransferases"/>
    <property type="match status" value="1"/>
</dbReference>
<dbReference type="PANTHER" id="PTHR11746">
    <property type="entry name" value="O-METHYLTRANSFERASE"/>
    <property type="match status" value="1"/>
</dbReference>
<reference evidence="6 7" key="1">
    <citation type="journal article" date="2023" name="Plant Biotechnol. J.">
        <title>Chromosome-level wild Hevea brasiliensis genome provides new tools for genomic-assisted breeding and valuable loci to elevate rubber yield.</title>
        <authorList>
            <person name="Cheng H."/>
            <person name="Song X."/>
            <person name="Hu Y."/>
            <person name="Wu T."/>
            <person name="Yang Q."/>
            <person name="An Z."/>
            <person name="Feng S."/>
            <person name="Deng Z."/>
            <person name="Wu W."/>
            <person name="Zeng X."/>
            <person name="Tu M."/>
            <person name="Wang X."/>
            <person name="Huang H."/>
        </authorList>
    </citation>
    <scope>NUCLEOTIDE SEQUENCE [LARGE SCALE GENOMIC DNA]</scope>
    <source>
        <strain evidence="6">MT/VB/25A 57/8</strain>
    </source>
</reference>
<evidence type="ECO:0000256" key="1">
    <source>
        <dbReference type="ARBA" id="ARBA00022603"/>
    </source>
</evidence>
<gene>
    <name evidence="6" type="ORF">P3X46_033965</name>
</gene>
<organism evidence="6 7">
    <name type="scientific">Hevea brasiliensis</name>
    <name type="common">Para rubber tree</name>
    <name type="synonym">Siphonia brasiliensis</name>
    <dbReference type="NCBI Taxonomy" id="3981"/>
    <lineage>
        <taxon>Eukaryota</taxon>
        <taxon>Viridiplantae</taxon>
        <taxon>Streptophyta</taxon>
        <taxon>Embryophyta</taxon>
        <taxon>Tracheophyta</taxon>
        <taxon>Spermatophyta</taxon>
        <taxon>Magnoliopsida</taxon>
        <taxon>eudicotyledons</taxon>
        <taxon>Gunneridae</taxon>
        <taxon>Pentapetalae</taxon>
        <taxon>rosids</taxon>
        <taxon>fabids</taxon>
        <taxon>Malpighiales</taxon>
        <taxon>Euphorbiaceae</taxon>
        <taxon>Crotonoideae</taxon>
        <taxon>Micrandreae</taxon>
        <taxon>Hevea</taxon>
    </lineage>
</organism>
<evidence type="ECO:0000256" key="2">
    <source>
        <dbReference type="ARBA" id="ARBA00022679"/>
    </source>
</evidence>
<dbReference type="InterPro" id="IPR012967">
    <property type="entry name" value="COMT_dimerisation"/>
</dbReference>
<feature type="domain" description="O-methyltransferase dimerisation" evidence="5">
    <location>
        <begin position="24"/>
        <end position="110"/>
    </location>
</feature>
<accession>A0ABQ9KAS2</accession>
<evidence type="ECO:0000259" key="4">
    <source>
        <dbReference type="Pfam" id="PF00891"/>
    </source>
</evidence>
<dbReference type="InterPro" id="IPR016461">
    <property type="entry name" value="COMT-like"/>
</dbReference>
<dbReference type="EMBL" id="JARPOI010000195">
    <property type="protein sequence ID" value="KAJ9129235.1"/>
    <property type="molecule type" value="Genomic_DNA"/>
</dbReference>
<keyword evidence="1" id="KW-0489">Methyltransferase</keyword>
<dbReference type="CDD" id="cd02440">
    <property type="entry name" value="AdoMet_MTases"/>
    <property type="match status" value="1"/>
</dbReference>